<protein>
    <submittedName>
        <fullName evidence="1">9848_t:CDS:1</fullName>
    </submittedName>
</protein>
<sequence length="230" mass="27128">MQFSKWTTGNEEIDKLIQECQSNTVSPSHVIEWIPYEHFEKIKLETSTDNSDVYIATWKNGSFAEWDNEQQKLKRGGRGTYILKSLKISEKQYNEIKTSFTTEKLFSQSHVRCYELTRNPQSNEFTLILHKMDSDLRQFLKGKRPIIDVGTPDDYVDLMIKCWDDDLEKRPDAETVMTKIEDMLRNIYANDDIIQELKLIPVNYRNSTSWRVLKSANSKKRPKIETMKMK</sequence>
<gene>
    <name evidence="1" type="ORF">DHETER_LOCUS3787</name>
</gene>
<organism evidence="1 2">
    <name type="scientific">Dentiscutata heterogama</name>
    <dbReference type="NCBI Taxonomy" id="1316150"/>
    <lineage>
        <taxon>Eukaryota</taxon>
        <taxon>Fungi</taxon>
        <taxon>Fungi incertae sedis</taxon>
        <taxon>Mucoromycota</taxon>
        <taxon>Glomeromycotina</taxon>
        <taxon>Glomeromycetes</taxon>
        <taxon>Diversisporales</taxon>
        <taxon>Gigasporaceae</taxon>
        <taxon>Dentiscutata</taxon>
    </lineage>
</organism>
<keyword evidence="2" id="KW-1185">Reference proteome</keyword>
<comment type="caution">
    <text evidence="1">The sequence shown here is derived from an EMBL/GenBank/DDBJ whole genome shotgun (WGS) entry which is preliminary data.</text>
</comment>
<feature type="non-terminal residue" evidence="1">
    <location>
        <position position="230"/>
    </location>
</feature>
<accession>A0ACA9L9F6</accession>
<evidence type="ECO:0000313" key="1">
    <source>
        <dbReference type="EMBL" id="CAG8518263.1"/>
    </source>
</evidence>
<dbReference type="Proteomes" id="UP000789702">
    <property type="component" value="Unassembled WGS sequence"/>
</dbReference>
<dbReference type="EMBL" id="CAJVPU010003454">
    <property type="protein sequence ID" value="CAG8518263.1"/>
    <property type="molecule type" value="Genomic_DNA"/>
</dbReference>
<proteinExistence type="predicted"/>
<evidence type="ECO:0000313" key="2">
    <source>
        <dbReference type="Proteomes" id="UP000789702"/>
    </source>
</evidence>
<name>A0ACA9L9F6_9GLOM</name>
<reference evidence="1" key="1">
    <citation type="submission" date="2021-06" db="EMBL/GenBank/DDBJ databases">
        <authorList>
            <person name="Kallberg Y."/>
            <person name="Tangrot J."/>
            <person name="Rosling A."/>
        </authorList>
    </citation>
    <scope>NUCLEOTIDE SEQUENCE</scope>
    <source>
        <strain evidence="1">IL203A</strain>
    </source>
</reference>